<keyword evidence="6" id="KW-1185">Reference proteome</keyword>
<comment type="similarity">
    <text evidence="1 3">Belongs to the Nudix hydrolase family.</text>
</comment>
<dbReference type="InterPro" id="IPR015797">
    <property type="entry name" value="NUDIX_hydrolase-like_dom_sf"/>
</dbReference>
<dbReference type="GO" id="GO:0051287">
    <property type="term" value="F:NAD binding"/>
    <property type="evidence" value="ECO:0007669"/>
    <property type="project" value="TreeGrafter"/>
</dbReference>
<sequence>MAHTASAQHGTRRFWAAARPLSFRPLPCRGILVQPSAQHSTQGACAAAQPLAGTPLPYRGLLVQLSAAEVPSFASRLAASVAVWRGDGLNSAMLRIPIEHAALAGVAAQHGFVYHHAEGGHAVLKVWLKPERPDKMPPFASHQVGVAGFVLNERRELLVVKEWRDLGGGTLEKGTQWKLPGGLLDRGESFSEGVTREVLEETGVRTAFHSILSFWHRHGLTWSQSDLYFVARLKPLSHEIRLQPCEISEARWMPLVEFVRSSDHPLILAILDKMYGLRKHREAAAEARTDELPFAELVEAPVQFPGRAPFPTFFPIVRSGTR</sequence>
<dbReference type="InterPro" id="IPR003293">
    <property type="entry name" value="Nudix_hydrolase6-like"/>
</dbReference>
<proteinExistence type="inferred from homology"/>
<dbReference type="Pfam" id="PF00293">
    <property type="entry name" value="NUDIX"/>
    <property type="match status" value="1"/>
</dbReference>
<dbReference type="PRINTS" id="PR01356">
    <property type="entry name" value="GFGPROTEIN"/>
</dbReference>
<organism evidence="5 6">
    <name type="scientific">Diacronema lutheri</name>
    <name type="common">Unicellular marine alga</name>
    <name type="synonym">Monochrysis lutheri</name>
    <dbReference type="NCBI Taxonomy" id="2081491"/>
    <lineage>
        <taxon>Eukaryota</taxon>
        <taxon>Haptista</taxon>
        <taxon>Haptophyta</taxon>
        <taxon>Pavlovophyceae</taxon>
        <taxon>Pavlovales</taxon>
        <taxon>Pavlovaceae</taxon>
        <taxon>Diacronema</taxon>
    </lineage>
</organism>
<evidence type="ECO:0000313" key="5">
    <source>
        <dbReference type="EMBL" id="KAG8468030.1"/>
    </source>
</evidence>
<evidence type="ECO:0000256" key="1">
    <source>
        <dbReference type="ARBA" id="ARBA00005582"/>
    </source>
</evidence>
<dbReference type="SUPFAM" id="SSF55811">
    <property type="entry name" value="Nudix"/>
    <property type="match status" value="1"/>
</dbReference>
<dbReference type="InterPro" id="IPR000086">
    <property type="entry name" value="NUDIX_hydrolase_dom"/>
</dbReference>
<dbReference type="PROSITE" id="PS00893">
    <property type="entry name" value="NUDIX_BOX"/>
    <property type="match status" value="1"/>
</dbReference>
<dbReference type="EMBL" id="JAGTXO010000005">
    <property type="protein sequence ID" value="KAG8468030.1"/>
    <property type="molecule type" value="Genomic_DNA"/>
</dbReference>
<dbReference type="GO" id="GO:0047631">
    <property type="term" value="F:ADP-ribose diphosphatase activity"/>
    <property type="evidence" value="ECO:0007669"/>
    <property type="project" value="TreeGrafter"/>
</dbReference>
<dbReference type="CDD" id="cd04670">
    <property type="entry name" value="NUDIX_ASFGF2_Nudt6"/>
    <property type="match status" value="1"/>
</dbReference>
<name>A0A8J5XU76_DIALT</name>
<dbReference type="PANTHER" id="PTHR13994:SF13">
    <property type="entry name" value="FI03680P"/>
    <property type="match status" value="1"/>
</dbReference>
<feature type="domain" description="Nudix hydrolase" evidence="4">
    <location>
        <begin position="141"/>
        <end position="276"/>
    </location>
</feature>
<protein>
    <recommendedName>
        <fullName evidence="4">Nudix hydrolase domain-containing protein</fullName>
    </recommendedName>
</protein>
<evidence type="ECO:0000256" key="3">
    <source>
        <dbReference type="RuleBase" id="RU003476"/>
    </source>
</evidence>
<gene>
    <name evidence="5" type="ORF">KFE25_007082</name>
</gene>
<dbReference type="Gene3D" id="3.40.630.30">
    <property type="match status" value="1"/>
</dbReference>
<dbReference type="Gene3D" id="3.90.79.10">
    <property type="entry name" value="Nucleoside Triphosphate Pyrophosphohydrolase"/>
    <property type="match status" value="1"/>
</dbReference>
<dbReference type="GO" id="GO:0035529">
    <property type="term" value="F:NADH pyrophosphatase activity"/>
    <property type="evidence" value="ECO:0007669"/>
    <property type="project" value="TreeGrafter"/>
</dbReference>
<evidence type="ECO:0000256" key="2">
    <source>
        <dbReference type="ARBA" id="ARBA00022801"/>
    </source>
</evidence>
<keyword evidence="2 3" id="KW-0378">Hydrolase</keyword>
<accession>A0A8J5XU76</accession>
<dbReference type="Proteomes" id="UP000751190">
    <property type="component" value="Unassembled WGS sequence"/>
</dbReference>
<dbReference type="Pfam" id="PF18290">
    <property type="entry name" value="Nudix_hydro"/>
    <property type="match status" value="1"/>
</dbReference>
<reference evidence="5" key="1">
    <citation type="submission" date="2021-05" db="EMBL/GenBank/DDBJ databases">
        <title>The genome of the haptophyte Pavlova lutheri (Diacronema luteri, Pavlovales) - a model for lipid biosynthesis in eukaryotic algae.</title>
        <authorList>
            <person name="Hulatt C.J."/>
            <person name="Posewitz M.C."/>
        </authorList>
    </citation>
    <scope>NUCLEOTIDE SEQUENCE</scope>
    <source>
        <strain evidence="5">NIVA-4/92</strain>
    </source>
</reference>
<comment type="caution">
    <text evidence="5">The sequence shown here is derived from an EMBL/GenBank/DDBJ whole genome shotgun (WGS) entry which is preliminary data.</text>
</comment>
<dbReference type="AlphaFoldDB" id="A0A8J5XU76"/>
<dbReference type="OrthoDB" id="447842at2759"/>
<evidence type="ECO:0000259" key="4">
    <source>
        <dbReference type="PROSITE" id="PS51462"/>
    </source>
</evidence>
<evidence type="ECO:0000313" key="6">
    <source>
        <dbReference type="Proteomes" id="UP000751190"/>
    </source>
</evidence>
<dbReference type="InterPro" id="IPR020476">
    <property type="entry name" value="Nudix_hydrolase"/>
</dbReference>
<dbReference type="PRINTS" id="PR00502">
    <property type="entry name" value="NUDIXFAMILY"/>
</dbReference>
<dbReference type="OMA" id="PCEISEA"/>
<dbReference type="PROSITE" id="PS51462">
    <property type="entry name" value="NUDIX"/>
    <property type="match status" value="1"/>
</dbReference>
<dbReference type="InterPro" id="IPR020084">
    <property type="entry name" value="NUDIX_hydrolase_CS"/>
</dbReference>
<dbReference type="InterPro" id="IPR040618">
    <property type="entry name" value="Pre-Nudix"/>
</dbReference>
<dbReference type="PANTHER" id="PTHR13994">
    <property type="entry name" value="NUDIX HYDROLASE RELATED"/>
    <property type="match status" value="1"/>
</dbReference>